<feature type="domain" description="Aminoacyl-transfer RNA synthetases class-II family profile" evidence="10">
    <location>
        <begin position="182"/>
        <end position="492"/>
    </location>
</feature>
<dbReference type="NCBIfam" id="TIGR00499">
    <property type="entry name" value="lysS_bact"/>
    <property type="match status" value="1"/>
</dbReference>
<dbReference type="InterPro" id="IPR045864">
    <property type="entry name" value="aa-tRNA-synth_II/BPL/LPL"/>
</dbReference>
<keyword evidence="8" id="KW-0648">Protein biosynthesis</keyword>
<dbReference type="Gene3D" id="2.40.50.140">
    <property type="entry name" value="Nucleic acid-binding proteins"/>
    <property type="match status" value="1"/>
</dbReference>
<dbReference type="HAMAP" id="MF_00252">
    <property type="entry name" value="Lys_tRNA_synth_class2"/>
    <property type="match status" value="1"/>
</dbReference>
<evidence type="ECO:0000256" key="9">
    <source>
        <dbReference type="RuleBase" id="RU000336"/>
    </source>
</evidence>
<dbReference type="Gene3D" id="3.30.930.10">
    <property type="entry name" value="Bira Bifunctional Protein, Domain 2"/>
    <property type="match status" value="1"/>
</dbReference>
<name>E0TJ19_ZINIC</name>
<evidence type="ECO:0000256" key="4">
    <source>
        <dbReference type="ARBA" id="ARBA00022741"/>
    </source>
</evidence>
<dbReference type="PROSITE" id="PS50862">
    <property type="entry name" value="AA_TRNA_LIGASE_II"/>
    <property type="match status" value="1"/>
</dbReference>
<comment type="subcellular location">
    <subcellularLocation>
        <location evidence="8">Cytoplasm</location>
    </subcellularLocation>
</comment>
<dbReference type="SUPFAM" id="SSF55681">
    <property type="entry name" value="Class II aaRS and biotin synthetases"/>
    <property type="match status" value="1"/>
</dbReference>
<evidence type="ECO:0000313" key="11">
    <source>
        <dbReference type="EMBL" id="ADM89796.1"/>
    </source>
</evidence>
<gene>
    <name evidence="8 11" type="primary">lysS</name>
    <name evidence="11" type="ordered locus">ZICARI_192</name>
</gene>
<dbReference type="GO" id="GO:0006430">
    <property type="term" value="P:lysyl-tRNA aminoacylation"/>
    <property type="evidence" value="ECO:0007669"/>
    <property type="project" value="UniProtKB-UniRule"/>
</dbReference>
<dbReference type="PRINTS" id="PR00982">
    <property type="entry name" value="TRNASYNTHLYS"/>
</dbReference>
<dbReference type="Proteomes" id="UP000001303">
    <property type="component" value="Chromosome"/>
</dbReference>
<dbReference type="SUPFAM" id="SSF50249">
    <property type="entry name" value="Nucleic acid-binding proteins"/>
    <property type="match status" value="1"/>
</dbReference>
<protein>
    <recommendedName>
        <fullName evidence="8">Lysine--tRNA ligase</fullName>
        <ecNumber evidence="8">6.1.1.6</ecNumber>
    </recommendedName>
    <alternativeName>
        <fullName evidence="8">Lysyl-tRNA synthetase</fullName>
        <shortName evidence="8">LysRS</shortName>
    </alternativeName>
</protein>
<dbReference type="PANTHER" id="PTHR42918:SF15">
    <property type="entry name" value="LYSINE--TRNA LIGASE, CHLOROPLASTIC_MITOCHONDRIAL"/>
    <property type="match status" value="1"/>
</dbReference>
<dbReference type="PANTHER" id="PTHR42918">
    <property type="entry name" value="LYSYL-TRNA SYNTHETASE"/>
    <property type="match status" value="1"/>
</dbReference>
<comment type="similarity">
    <text evidence="1 8">Belongs to the class-II aminoacyl-tRNA synthetase family.</text>
</comment>
<evidence type="ECO:0000256" key="8">
    <source>
        <dbReference type="HAMAP-Rule" id="MF_00252"/>
    </source>
</evidence>
<feature type="binding site" evidence="8">
    <location>
        <position position="416"/>
    </location>
    <ligand>
        <name>Mg(2+)</name>
        <dbReference type="ChEBI" id="CHEBI:18420"/>
        <label>1</label>
    </ligand>
</feature>
<dbReference type="Pfam" id="PF01336">
    <property type="entry name" value="tRNA_anti-codon"/>
    <property type="match status" value="1"/>
</dbReference>
<dbReference type="InterPro" id="IPR018149">
    <property type="entry name" value="Lys-tRNA-synth_II_C"/>
</dbReference>
<dbReference type="KEGG" id="zin:ZICARI_192"/>
<dbReference type="GO" id="GO:0005829">
    <property type="term" value="C:cytosol"/>
    <property type="evidence" value="ECO:0007669"/>
    <property type="project" value="TreeGrafter"/>
</dbReference>
<dbReference type="GO" id="GO:0004824">
    <property type="term" value="F:lysine-tRNA ligase activity"/>
    <property type="evidence" value="ECO:0007669"/>
    <property type="project" value="UniProtKB-UniRule"/>
</dbReference>
<reference key="2">
    <citation type="submission" date="2010-08" db="EMBL/GenBank/DDBJ databases">
        <title>Functional convergence in reduced genomes of bacterial symbionts spanning 200 million years of evolution.</title>
        <authorList>
            <person name="McCutcheon J.P."/>
            <person name="Moran N.A."/>
        </authorList>
    </citation>
    <scope>NUCLEOTIDE SEQUENCE</scope>
    <source>
        <strain>CARI</strain>
    </source>
</reference>
<dbReference type="EMBL" id="CP002161">
    <property type="protein sequence ID" value="ADM89796.1"/>
    <property type="molecule type" value="Genomic_DNA"/>
</dbReference>
<dbReference type="InterPro" id="IPR006195">
    <property type="entry name" value="aa-tRNA-synth_II"/>
</dbReference>
<keyword evidence="4 8" id="KW-0547">Nucleotide-binding</keyword>
<dbReference type="GO" id="GO:0000049">
    <property type="term" value="F:tRNA binding"/>
    <property type="evidence" value="ECO:0007669"/>
    <property type="project" value="TreeGrafter"/>
</dbReference>
<keyword evidence="6 8" id="KW-0030">Aminoacyl-tRNA synthetase</keyword>
<keyword evidence="8" id="KW-0963">Cytoplasm</keyword>
<feature type="binding site" evidence="8">
    <location>
        <position position="416"/>
    </location>
    <ligand>
        <name>Mg(2+)</name>
        <dbReference type="ChEBI" id="CHEBI:18420"/>
        <label>2</label>
    </ligand>
</feature>
<dbReference type="InterPro" id="IPR044136">
    <property type="entry name" value="Lys-tRNA-ligase_II_N"/>
</dbReference>
<reference evidence="11 12" key="1">
    <citation type="journal article" date="2010" name="Genome Biol. Evol.">
        <title>Functional convergence in reduced genomes of bacterial symbionts spanning 200 My of evolution.</title>
        <authorList>
            <person name="McCutcheon J.P."/>
            <person name="Moran N.A."/>
        </authorList>
    </citation>
    <scope>NUCLEOTIDE SEQUENCE [LARGE SCALE GENOMIC DNA]</scope>
    <source>
        <strain evidence="11 12">CARI</strain>
    </source>
</reference>
<comment type="catalytic activity">
    <reaction evidence="7 8 9">
        <text>tRNA(Lys) + L-lysine + ATP = L-lysyl-tRNA(Lys) + AMP + diphosphate</text>
        <dbReference type="Rhea" id="RHEA:20792"/>
        <dbReference type="Rhea" id="RHEA-COMP:9696"/>
        <dbReference type="Rhea" id="RHEA-COMP:9697"/>
        <dbReference type="ChEBI" id="CHEBI:30616"/>
        <dbReference type="ChEBI" id="CHEBI:32551"/>
        <dbReference type="ChEBI" id="CHEBI:33019"/>
        <dbReference type="ChEBI" id="CHEBI:78442"/>
        <dbReference type="ChEBI" id="CHEBI:78529"/>
        <dbReference type="ChEBI" id="CHEBI:456215"/>
        <dbReference type="EC" id="6.1.1.6"/>
    </reaction>
</comment>
<organism evidence="11 12">
    <name type="scientific">Zinderia insecticola (strain CARI)</name>
    <dbReference type="NCBI Taxonomy" id="871271"/>
    <lineage>
        <taxon>Bacteria</taxon>
        <taxon>Pseudomonadati</taxon>
        <taxon>Pseudomonadota</taxon>
        <taxon>Betaproteobacteria</taxon>
        <taxon>Burkholderiales</taxon>
        <taxon>Oxalobacteraceae</taxon>
        <taxon>Candidatus Zinderia</taxon>
    </lineage>
</organism>
<dbReference type="CDD" id="cd04322">
    <property type="entry name" value="LysRS_N"/>
    <property type="match status" value="1"/>
</dbReference>
<dbReference type="Pfam" id="PF00152">
    <property type="entry name" value="tRNA-synt_2"/>
    <property type="match status" value="1"/>
</dbReference>
<sequence>MNKKNIIIKKRRKKLKILRLSGYSYKNNFCVKNKSYDIIKKYNILNKIYLNLLNIKVSLSGRIILKRIMGKISFFNIRDFSKKNKIGIIQLYINLNNIGNKKYIEIKNYDLGDIIGIIGILFKTNTNELSVNVNKIKLITKSLRPLPNKIYNNLNYKKYYKRYLDFIMNSENMNIFIKRIMIINKIRSFFKKNNFLEVETPILHNIPGGAEAIPFITYHNKFYKKMFLRISPELYLKKLIIGGFERIYEINKSFRNEGISSTHNPEFTILEFYITYVNYKWIMKFVEKFIKNIIYKTNKNYIINYKNFKINFKKKFKKYSILQAIIKYKPKYKNYLFNFNFLYNKILKNKKKINKIKLFKYTILELQYILFEIKIIPKIIFPTFIINYPSLNSPLSLRKKNKFFTERFELFIFNLEIANGFTELNDPEDQDIRFNKQILEKNKKNIKYNYDYDYIKALEYGMPPTSGCGIGIDRLVMILNNISNIKDIILFPYIK</sequence>
<dbReference type="GO" id="GO:0005524">
    <property type="term" value="F:ATP binding"/>
    <property type="evidence" value="ECO:0007669"/>
    <property type="project" value="UniProtKB-UniRule"/>
</dbReference>
<comment type="subunit">
    <text evidence="8">Homodimer.</text>
</comment>
<dbReference type="AlphaFoldDB" id="E0TJ19"/>
<evidence type="ECO:0000256" key="7">
    <source>
        <dbReference type="ARBA" id="ARBA00048573"/>
    </source>
</evidence>
<comment type="cofactor">
    <cofactor evidence="8 9">
        <name>Mg(2+)</name>
        <dbReference type="ChEBI" id="CHEBI:18420"/>
    </cofactor>
    <text evidence="8 9">Binds 3 Mg(2+) ions per subunit.</text>
</comment>
<keyword evidence="5 8" id="KW-0067">ATP-binding</keyword>
<evidence type="ECO:0000256" key="3">
    <source>
        <dbReference type="ARBA" id="ARBA00022723"/>
    </source>
</evidence>
<evidence type="ECO:0000259" key="10">
    <source>
        <dbReference type="PROSITE" id="PS50862"/>
    </source>
</evidence>
<dbReference type="InterPro" id="IPR012340">
    <property type="entry name" value="NA-bd_OB-fold"/>
</dbReference>
<evidence type="ECO:0000256" key="6">
    <source>
        <dbReference type="ARBA" id="ARBA00023146"/>
    </source>
</evidence>
<dbReference type="GO" id="GO:0000287">
    <property type="term" value="F:magnesium ion binding"/>
    <property type="evidence" value="ECO:0007669"/>
    <property type="project" value="UniProtKB-UniRule"/>
</dbReference>
<keyword evidence="12" id="KW-1185">Reference proteome</keyword>
<dbReference type="STRING" id="871271.ZICARI_192"/>
<evidence type="ECO:0000256" key="1">
    <source>
        <dbReference type="ARBA" id="ARBA00008226"/>
    </source>
</evidence>
<dbReference type="EC" id="6.1.1.6" evidence="8"/>
<dbReference type="HOGENOM" id="CLU_008255_6_0_4"/>
<evidence type="ECO:0000256" key="5">
    <source>
        <dbReference type="ARBA" id="ARBA00022840"/>
    </source>
</evidence>
<feature type="binding site" evidence="8">
    <location>
        <position position="409"/>
    </location>
    <ligand>
        <name>Mg(2+)</name>
        <dbReference type="ChEBI" id="CHEBI:18420"/>
        <label>1</label>
    </ligand>
</feature>
<keyword evidence="3 8" id="KW-0479">Metal-binding</keyword>
<keyword evidence="2 8" id="KW-0436">Ligase</keyword>
<proteinExistence type="inferred from homology"/>
<dbReference type="InterPro" id="IPR002313">
    <property type="entry name" value="Lys-tRNA-ligase_II"/>
</dbReference>
<dbReference type="InterPro" id="IPR004365">
    <property type="entry name" value="NA-bd_OB_tRNA"/>
</dbReference>
<accession>E0TJ19</accession>
<evidence type="ECO:0000313" key="12">
    <source>
        <dbReference type="Proteomes" id="UP000001303"/>
    </source>
</evidence>
<dbReference type="InterPro" id="IPR004364">
    <property type="entry name" value="Aa-tRNA-synt_II"/>
</dbReference>
<dbReference type="NCBIfam" id="NF001756">
    <property type="entry name" value="PRK00484.1"/>
    <property type="match status" value="1"/>
</dbReference>
<evidence type="ECO:0000256" key="2">
    <source>
        <dbReference type="ARBA" id="ARBA00022598"/>
    </source>
</evidence>
<keyword evidence="8 9" id="KW-0460">Magnesium</keyword>